<dbReference type="Proteomes" id="UP000036867">
    <property type="component" value="Unassembled WGS sequence"/>
</dbReference>
<dbReference type="RefSeq" id="WP_053417134.1">
    <property type="nucleotide sequence ID" value="NZ_LILB01000005.1"/>
</dbReference>
<feature type="transmembrane region" description="Helical" evidence="1">
    <location>
        <begin position="9"/>
        <end position="25"/>
    </location>
</feature>
<dbReference type="PATRIC" id="fig|263475.3.peg.3450"/>
<organism evidence="2 3">
    <name type="scientific">Viridibacillus arvi</name>
    <dbReference type="NCBI Taxonomy" id="263475"/>
    <lineage>
        <taxon>Bacteria</taxon>
        <taxon>Bacillati</taxon>
        <taxon>Bacillota</taxon>
        <taxon>Bacilli</taxon>
        <taxon>Bacillales</taxon>
        <taxon>Caryophanaceae</taxon>
        <taxon>Viridibacillus</taxon>
    </lineage>
</organism>
<feature type="transmembrane region" description="Helical" evidence="1">
    <location>
        <begin position="31"/>
        <end position="50"/>
    </location>
</feature>
<keyword evidence="3" id="KW-1185">Reference proteome</keyword>
<sequence>MKNLFIQRFLVSTLIIIVGIIQIILDTSVGFNFGYIIVFLGGIILLYSIISNIKSRKNKSLEKELAKEYDERDALIDGKVARFSMHILISEILILMFLTNFVVIPTNTTLLVVLISLIIIEFGSRKYYNHFL</sequence>
<evidence type="ECO:0000313" key="2">
    <source>
        <dbReference type="EMBL" id="KOO48944.1"/>
    </source>
</evidence>
<dbReference type="AlphaFoldDB" id="A0A0M0LCZ8"/>
<keyword evidence="1" id="KW-0472">Membrane</keyword>
<dbReference type="GeneID" id="301136638"/>
<evidence type="ECO:0000256" key="1">
    <source>
        <dbReference type="SAM" id="Phobius"/>
    </source>
</evidence>
<evidence type="ECO:0000313" key="3">
    <source>
        <dbReference type="Proteomes" id="UP000036867"/>
    </source>
</evidence>
<dbReference type="OrthoDB" id="2083789at2"/>
<dbReference type="STRING" id="263475.AMD00_11085"/>
<name>A0A0M0LCZ8_9BACL</name>
<comment type="caution">
    <text evidence="2">The sequence shown here is derived from an EMBL/GenBank/DDBJ whole genome shotgun (WGS) entry which is preliminary data.</text>
</comment>
<protein>
    <recommendedName>
        <fullName evidence="4">DUF2178 domain-containing protein</fullName>
    </recommendedName>
</protein>
<keyword evidence="1" id="KW-1133">Transmembrane helix</keyword>
<evidence type="ECO:0008006" key="4">
    <source>
        <dbReference type="Google" id="ProtNLM"/>
    </source>
</evidence>
<gene>
    <name evidence="2" type="ORF">AMD00_11085</name>
</gene>
<feature type="transmembrane region" description="Helical" evidence="1">
    <location>
        <begin position="92"/>
        <end position="120"/>
    </location>
</feature>
<keyword evidence="1" id="KW-0812">Transmembrane</keyword>
<dbReference type="EMBL" id="LILB01000005">
    <property type="protein sequence ID" value="KOO48944.1"/>
    <property type="molecule type" value="Genomic_DNA"/>
</dbReference>
<accession>A0A0M0LCZ8</accession>
<reference evidence="3" key="1">
    <citation type="submission" date="2015-08" db="EMBL/GenBank/DDBJ databases">
        <title>Fjat-10028 dsm 16317.</title>
        <authorList>
            <person name="Liu B."/>
            <person name="Wang J."/>
            <person name="Zhu Y."/>
            <person name="Liu G."/>
            <person name="Chen Q."/>
            <person name="Chen Z."/>
            <person name="Lan J."/>
            <person name="Che J."/>
            <person name="Ge C."/>
            <person name="Shi H."/>
            <person name="Pan Z."/>
            <person name="Liu X."/>
        </authorList>
    </citation>
    <scope>NUCLEOTIDE SEQUENCE [LARGE SCALE GENOMIC DNA]</scope>
    <source>
        <strain evidence="3">DSM 16317</strain>
    </source>
</reference>
<proteinExistence type="predicted"/>